<gene>
    <name evidence="1" type="ORF">OWV82_024390</name>
</gene>
<keyword evidence="2" id="KW-1185">Reference proteome</keyword>
<reference evidence="1 2" key="1">
    <citation type="journal article" date="2023" name="Science">
        <title>Complex scaffold remodeling in plant triterpene biosynthesis.</title>
        <authorList>
            <person name="De La Pena R."/>
            <person name="Hodgson H."/>
            <person name="Liu J.C."/>
            <person name="Stephenson M.J."/>
            <person name="Martin A.C."/>
            <person name="Owen C."/>
            <person name="Harkess A."/>
            <person name="Leebens-Mack J."/>
            <person name="Jimenez L.E."/>
            <person name="Osbourn A."/>
            <person name="Sattely E.S."/>
        </authorList>
    </citation>
    <scope>NUCLEOTIDE SEQUENCE [LARGE SCALE GENOMIC DNA]</scope>
    <source>
        <strain evidence="2">cv. JPN11</strain>
        <tissue evidence="1">Leaf</tissue>
    </source>
</reference>
<dbReference type="Proteomes" id="UP001164539">
    <property type="component" value="Chromosome 14"/>
</dbReference>
<keyword evidence="1" id="KW-0378">Hydrolase</keyword>
<protein>
    <submittedName>
        <fullName evidence="1">DEAD/DEAH box RNA helicase family protein</fullName>
    </submittedName>
</protein>
<organism evidence="1 2">
    <name type="scientific">Melia azedarach</name>
    <name type="common">Chinaberry tree</name>
    <dbReference type="NCBI Taxonomy" id="155640"/>
    <lineage>
        <taxon>Eukaryota</taxon>
        <taxon>Viridiplantae</taxon>
        <taxon>Streptophyta</taxon>
        <taxon>Embryophyta</taxon>
        <taxon>Tracheophyta</taxon>
        <taxon>Spermatophyta</taxon>
        <taxon>Magnoliopsida</taxon>
        <taxon>eudicotyledons</taxon>
        <taxon>Gunneridae</taxon>
        <taxon>Pentapetalae</taxon>
        <taxon>rosids</taxon>
        <taxon>malvids</taxon>
        <taxon>Sapindales</taxon>
        <taxon>Meliaceae</taxon>
        <taxon>Melia</taxon>
    </lineage>
</organism>
<comment type="caution">
    <text evidence="1">The sequence shown here is derived from an EMBL/GenBank/DDBJ whole genome shotgun (WGS) entry which is preliminary data.</text>
</comment>
<keyword evidence="1" id="KW-0547">Nucleotide-binding</keyword>
<accession>A0ACC1WT87</accession>
<name>A0ACC1WT87_MELAZ</name>
<evidence type="ECO:0000313" key="2">
    <source>
        <dbReference type="Proteomes" id="UP001164539"/>
    </source>
</evidence>
<sequence>MASNSFPLQINDADDDEFDWEAAVREIDVACENSKPSTSNSTNLFPKDIRKPPFTSKQSTLDKFFGNVGSNSEPHFHVGCDDENKCFIPIDADAAKTWIYPVNIPVRDYQYAITKTALFSNTLVALPTGLGKTLIAAVVMYNYFRWFPDGKIVFAAPSRPLVMQQIEACHNIVGIPQEWTIDMTGMISPPKRASFWKTKRVFFVTPQVLEKDIQSGTCLVKHLVCLVIDEAHRALGNYSYCTAVRELMSVPVQLRILALTATPGSKQQTIQHIIDNLHMSTLEYRNESDHDVSPYVHSREIELIEVEMGQEAAEINNQLWEVMRPYVSRLSAAGLLQNRDYQTLSPVDLLNSRDKFRQAPPPDLLHIKFGEVEAYFGALITLYHIRRLLSSHGIRPSYEMLEEKLQQGSFARFMSKNEGIRKVKLLMQQSLSHGVPSPKLSKMLQVLVDHFKTKDPKHSRVIIFSNFRGSVRDIMNALVTIGDLVKATEFIGQSSGKALKGQSQKVQQAVLEKFRAGGYNVIVATSIGEEGLDIMEVDLVICFDANVSPLRMIQRMGRTGRKHDGRVVVLACKGSELKGYMRKQASSRTIKKHMRNGGMNSFNFHPSPRMIPHIFKPEVQFVELSIEQYVSRGKKGKDSHAIETPVFKEKLTIAETDLIAKYFHSTSGSTWRPSLIAFPHFQALPSRVHKVMHSYRTGMLIDVMQHLQGLTFCLHDRTSMVEDKVSSSKHLGVPTVEQCENDNRDSLILDNFGGTQSLRKLTDSEAVTVTSLRTEEKHRMPDFFSKSPAAHSYLFGSDFVSVDALGKVLIMSLPSLSLKGLSPSKKIRATSTVLVNHWKQDSFHSKTSDRNSDELTMQAKAVEELTTSQTTCKGDGAVSISRFCKSDALLAKPLDGLEKIFESPVLRRNQLQQGDSNCEMLDVEIKEPVLLVDEDNDDLQDSELSPRLTNLIKSGVVPESPINESGLANNKGRNALIPDLASPVKSYSAQPGKSSSLGQNERGSADDKASGRDVLLSPVHKTMQSPLLKVNHIACIGGYTPPPVAAETKTPLANLTNSSCSRDWHLSSGDKSENDKPARRFKRLCKVVDHGKKRNSENMKENTVVPVVNLARCFSGTSPLQNKYGRGEKKPADDARAFIEEEAEVSLEAEMSDDDEDDQDDNSYDDSFIDDRINPTAASTQGESSGVDMMAIYRRSLLSQSPFAREPNFFATCSPDCTGTMSRISESRSSSGKTLNSVQTPHSESACRISESMQINKEQTTSKAMTENKRNMESRKRKLSYYQSNSISAMNLERKFSLESEDNSKESCQQGQADSTDAANAETVDDDQFYENLDLDAVEEHAALLLKQKSEFSIHEQEVIPGVHGSPSFDLGI</sequence>
<dbReference type="EMBL" id="CM051407">
    <property type="protein sequence ID" value="KAJ4701100.1"/>
    <property type="molecule type" value="Genomic_DNA"/>
</dbReference>
<proteinExistence type="predicted"/>
<keyword evidence="1" id="KW-0347">Helicase</keyword>
<evidence type="ECO:0000313" key="1">
    <source>
        <dbReference type="EMBL" id="KAJ4701100.1"/>
    </source>
</evidence>
<keyword evidence="1" id="KW-0067">ATP-binding</keyword>